<dbReference type="PANTHER" id="PTHR37425:SF1">
    <property type="entry name" value="OUTER MEMBRANE PROTEIN"/>
    <property type="match status" value="1"/>
</dbReference>
<evidence type="ECO:0000256" key="8">
    <source>
        <dbReference type="ARBA" id="ARBA00023049"/>
    </source>
</evidence>
<evidence type="ECO:0000313" key="14">
    <source>
        <dbReference type="Proteomes" id="UP001223743"/>
    </source>
</evidence>
<evidence type="ECO:0000256" key="4">
    <source>
        <dbReference type="ARBA" id="ARBA00022723"/>
    </source>
</evidence>
<comment type="cofactor">
    <cofactor evidence="1">
        <name>Zn(2+)</name>
        <dbReference type="ChEBI" id="CHEBI:29105"/>
    </cofactor>
</comment>
<evidence type="ECO:0000256" key="5">
    <source>
        <dbReference type="ARBA" id="ARBA00022729"/>
    </source>
</evidence>
<reference evidence="13 14" key="1">
    <citation type="submission" date="2023-07" db="EMBL/GenBank/DDBJ databases">
        <title>Genomic Encyclopedia of Type Strains, Phase IV (KMG-IV): sequencing the most valuable type-strain genomes for metagenomic binning, comparative biology and taxonomic classification.</title>
        <authorList>
            <person name="Goeker M."/>
        </authorList>
    </citation>
    <scope>NUCLEOTIDE SEQUENCE [LARGE SCALE GENOMIC DNA]</scope>
    <source>
        <strain evidence="13 14">B1-1</strain>
    </source>
</reference>
<comment type="pathway">
    <text evidence="2">Cell wall biogenesis; cell wall polysaccharide biosynthesis.</text>
</comment>
<sequence length="565" mass="58655">MTAKVGDADAAAGDRALTLHNAHTNESATIVFKRNGRYDPAGLKKLNYLLRDWRKNQPTNMDPRLFDLIWSVYQQSGSKVPIQVVCGYRSPETNGMLRSRSRGVAKQSQHMLGKAMDFYIPDVPLTKLREIGFKMQVGGVGFYPTSGSPFVHMDTGSVRSWPRMSRQQLVRLFPDGKTMHIPDDGKPLPGYAAALAAYKSRKAGGNDDIVLASASSGGNGNKSFLARLFGGGADEEEDNSDIPAPTVKVAAKAAKAPAPAADDDSDAPATATVKAPQAAPDVEAAPAETVVAMAPLPRRSPMPQQQDDGAADAPVAAAEDAETVVAMAPVPRPSPVANEAAEEAPVVVADASAPVPRSSPAAQPAVANPMVALASASSTGGASGPAVAAQLAAFDASEQPHQPATAAEAIADAVGKGGSMGPAPVLAYAAADEGAPRIDASTGALVAGRAASASADVTGAPMESADDWQDPLARFTALGYSADTIELVTRQGSTRQKGYAELEMPRPFGDPALFTSPERAVRLGFGRIAYEGLRTDRFSGPLFQPVVTVTFASADLGSTKLAMKR</sequence>
<protein>
    <recommendedName>
        <fullName evidence="11">Murein endopeptidase K</fullName>
    </recommendedName>
</protein>
<evidence type="ECO:0000256" key="7">
    <source>
        <dbReference type="ARBA" id="ARBA00022833"/>
    </source>
</evidence>
<dbReference type="Pfam" id="PF05951">
    <property type="entry name" value="Peptidase_M15_2"/>
    <property type="match status" value="1"/>
</dbReference>
<keyword evidence="6" id="KW-0378">Hydrolase</keyword>
<keyword evidence="8" id="KW-0482">Metalloprotease</keyword>
<dbReference type="InterPro" id="IPR010275">
    <property type="entry name" value="MepK"/>
</dbReference>
<keyword evidence="7" id="KW-0862">Zinc</keyword>
<dbReference type="InterPro" id="IPR009045">
    <property type="entry name" value="Zn_M74/Hedgehog-like"/>
</dbReference>
<keyword evidence="14" id="KW-1185">Reference proteome</keyword>
<dbReference type="RefSeq" id="WP_266283323.1">
    <property type="nucleotide sequence ID" value="NZ_JAPKNF010000003.1"/>
</dbReference>
<keyword evidence="9" id="KW-0961">Cell wall biogenesis/degradation</keyword>
<proteinExistence type="inferred from homology"/>
<evidence type="ECO:0000256" key="3">
    <source>
        <dbReference type="ARBA" id="ARBA00022670"/>
    </source>
</evidence>
<dbReference type="EMBL" id="JAUSWJ010000001">
    <property type="protein sequence ID" value="MDQ0517934.1"/>
    <property type="molecule type" value="Genomic_DNA"/>
</dbReference>
<evidence type="ECO:0000256" key="11">
    <source>
        <dbReference type="ARBA" id="ARBA00093666"/>
    </source>
</evidence>
<dbReference type="Gene3D" id="3.30.1380.10">
    <property type="match status" value="1"/>
</dbReference>
<evidence type="ECO:0000256" key="2">
    <source>
        <dbReference type="ARBA" id="ARBA00004776"/>
    </source>
</evidence>
<keyword evidence="5" id="KW-0732">Signal</keyword>
<accession>A0ABU0MAF2</accession>
<dbReference type="Proteomes" id="UP001223743">
    <property type="component" value="Unassembled WGS sequence"/>
</dbReference>
<name>A0ABU0MAF2_9HYPH</name>
<evidence type="ECO:0000256" key="9">
    <source>
        <dbReference type="ARBA" id="ARBA00023316"/>
    </source>
</evidence>
<keyword evidence="4" id="KW-0479">Metal-binding</keyword>
<gene>
    <name evidence="13" type="ORF">QO015_003547</name>
</gene>
<feature type="region of interest" description="Disordered" evidence="12">
    <location>
        <begin position="253"/>
        <end position="285"/>
    </location>
</feature>
<evidence type="ECO:0000256" key="10">
    <source>
        <dbReference type="ARBA" id="ARBA00093448"/>
    </source>
</evidence>
<dbReference type="CDD" id="cd14844">
    <property type="entry name" value="Zn-DD-carboxypeptidase_like"/>
    <property type="match status" value="1"/>
</dbReference>
<dbReference type="SUPFAM" id="SSF55166">
    <property type="entry name" value="Hedgehog/DD-peptidase"/>
    <property type="match status" value="1"/>
</dbReference>
<evidence type="ECO:0000256" key="6">
    <source>
        <dbReference type="ARBA" id="ARBA00022801"/>
    </source>
</evidence>
<evidence type="ECO:0000256" key="1">
    <source>
        <dbReference type="ARBA" id="ARBA00001947"/>
    </source>
</evidence>
<organism evidence="13 14">
    <name type="scientific">Kaistia geumhonensis</name>
    <dbReference type="NCBI Taxonomy" id="410839"/>
    <lineage>
        <taxon>Bacteria</taxon>
        <taxon>Pseudomonadati</taxon>
        <taxon>Pseudomonadota</taxon>
        <taxon>Alphaproteobacteria</taxon>
        <taxon>Hyphomicrobiales</taxon>
        <taxon>Kaistiaceae</taxon>
        <taxon>Kaistia</taxon>
    </lineage>
</organism>
<evidence type="ECO:0000256" key="12">
    <source>
        <dbReference type="SAM" id="MobiDB-lite"/>
    </source>
</evidence>
<comment type="caution">
    <text evidence="13">The sequence shown here is derived from an EMBL/GenBank/DDBJ whole genome shotgun (WGS) entry which is preliminary data.</text>
</comment>
<keyword evidence="3" id="KW-0645">Protease</keyword>
<dbReference type="PANTHER" id="PTHR37425">
    <property type="match status" value="1"/>
</dbReference>
<comment type="similarity">
    <text evidence="10">Belongs to the peptidase M15 family.</text>
</comment>
<evidence type="ECO:0000313" key="13">
    <source>
        <dbReference type="EMBL" id="MDQ0517934.1"/>
    </source>
</evidence>